<dbReference type="Proteomes" id="UP000076976">
    <property type="component" value="Unassembled WGS sequence"/>
</dbReference>
<dbReference type="SUPFAM" id="SSF109604">
    <property type="entry name" value="HD-domain/PDEase-like"/>
    <property type="match status" value="1"/>
</dbReference>
<evidence type="ECO:0000313" key="2">
    <source>
        <dbReference type="Proteomes" id="UP000076976"/>
    </source>
</evidence>
<gene>
    <name evidence="1" type="ORF">AWH69_08490</name>
</gene>
<dbReference type="AlphaFoldDB" id="A0A176QEC9"/>
<dbReference type="PANTHER" id="PTHR21174:SF0">
    <property type="entry name" value="HD PHOSPHOHYDROLASE FAMILY PROTEIN-RELATED"/>
    <property type="match status" value="1"/>
</dbReference>
<comment type="caution">
    <text evidence="1">The sequence shown here is derived from an EMBL/GenBank/DDBJ whole genome shotgun (WGS) entry which is preliminary data.</text>
</comment>
<reference evidence="1 2" key="1">
    <citation type="submission" date="2016-01" db="EMBL/GenBank/DDBJ databases">
        <title>Janibacter melonis strain CD11_4 genome sequencing and assembly.</title>
        <authorList>
            <person name="Nair G.R."/>
            <person name="Kaur G."/>
            <person name="Chander A.M."/>
            <person name="Mayilraj S."/>
        </authorList>
    </citation>
    <scope>NUCLEOTIDE SEQUENCE [LARGE SCALE GENOMIC DNA]</scope>
    <source>
        <strain evidence="1 2">CD11-4</strain>
    </source>
</reference>
<proteinExistence type="predicted"/>
<dbReference type="PANTHER" id="PTHR21174">
    <property type="match status" value="1"/>
</dbReference>
<dbReference type="EMBL" id="LQZG01000002">
    <property type="protein sequence ID" value="OAB88032.1"/>
    <property type="molecule type" value="Genomic_DNA"/>
</dbReference>
<keyword evidence="2" id="KW-1185">Reference proteome</keyword>
<sequence>MVGSEASGRTYAVAVGAVGGRADEGGAARLLARYAEPQRGYHDGRHLAEVLTAVDLLSGDLDPRQHALVVLAAWYHDAVYDPAAAPGANEEASAVLAERELAAAGCDPGAVAAVGGLVRATLEHELPATPGPEAVLHDADLWVLSAPSQRFDEYCAQVRGEYAHVPAEDFARGRTAVLAPFATRPRLYATTVAHERWTDAARTNLRRELDRLSGGAGGAERR</sequence>
<name>A0A176QEC9_9MICO</name>
<dbReference type="Gene3D" id="1.10.3210.10">
    <property type="entry name" value="Hypothetical protein af1432"/>
    <property type="match status" value="1"/>
</dbReference>
<evidence type="ECO:0008006" key="3">
    <source>
        <dbReference type="Google" id="ProtNLM"/>
    </source>
</evidence>
<accession>A0A176QEC9</accession>
<dbReference type="InterPro" id="IPR009218">
    <property type="entry name" value="HD_phosphohydro"/>
</dbReference>
<organism evidence="1 2">
    <name type="scientific">Janibacter melonis</name>
    <dbReference type="NCBI Taxonomy" id="262209"/>
    <lineage>
        <taxon>Bacteria</taxon>
        <taxon>Bacillati</taxon>
        <taxon>Actinomycetota</taxon>
        <taxon>Actinomycetes</taxon>
        <taxon>Micrococcales</taxon>
        <taxon>Intrasporangiaceae</taxon>
        <taxon>Janibacter</taxon>
    </lineage>
</organism>
<dbReference type="RefSeq" id="WP_083968618.1">
    <property type="nucleotide sequence ID" value="NZ_LQZG01000002.1"/>
</dbReference>
<evidence type="ECO:0000313" key="1">
    <source>
        <dbReference type="EMBL" id="OAB88032.1"/>
    </source>
</evidence>
<protein>
    <recommendedName>
        <fullName evidence="3">Metal-dependent phosphohydrolase</fullName>
    </recommendedName>
</protein>
<dbReference type="PIRSF" id="PIRSF035170">
    <property type="entry name" value="HD_phosphohydro"/>
    <property type="match status" value="1"/>
</dbReference>
<dbReference type="STRING" id="262209.AWH69_08490"/>